<dbReference type="Pfam" id="PF01433">
    <property type="entry name" value="Peptidase_M1"/>
    <property type="match status" value="1"/>
</dbReference>
<dbReference type="SUPFAM" id="SSF63737">
    <property type="entry name" value="Leukotriene A4 hydrolase N-terminal domain"/>
    <property type="match status" value="1"/>
</dbReference>
<evidence type="ECO:0000256" key="7">
    <source>
        <dbReference type="ARBA" id="ARBA00022833"/>
    </source>
</evidence>
<evidence type="ECO:0000256" key="3">
    <source>
        <dbReference type="ARBA" id="ARBA00022490"/>
    </source>
</evidence>
<evidence type="ECO:0000259" key="12">
    <source>
        <dbReference type="SMART" id="SM01263"/>
    </source>
</evidence>
<feature type="binding site" evidence="10">
    <location>
        <begin position="256"/>
        <end position="261"/>
    </location>
    <ligand>
        <name>a peptide</name>
        <dbReference type="ChEBI" id="CHEBI:60466"/>
    </ligand>
</feature>
<feature type="binding site" evidence="10">
    <location>
        <begin position="130"/>
        <end position="132"/>
    </location>
    <ligand>
        <name>a peptide</name>
        <dbReference type="ChEBI" id="CHEBI:60466"/>
    </ligand>
</feature>
<keyword evidence="5 11" id="KW-0479">Metal-binding</keyword>
<dbReference type="Gene3D" id="3.30.2010.30">
    <property type="match status" value="1"/>
</dbReference>
<dbReference type="SMART" id="SM01263">
    <property type="entry name" value="Leuk-A4-hydro_C"/>
    <property type="match status" value="1"/>
</dbReference>
<evidence type="ECO:0000313" key="13">
    <source>
        <dbReference type="EMBL" id="KAF7320841.1"/>
    </source>
</evidence>
<organism evidence="13 14">
    <name type="scientific">Mycena chlorophos</name>
    <name type="common">Agaric fungus</name>
    <name type="synonym">Agaricus chlorophos</name>
    <dbReference type="NCBI Taxonomy" id="658473"/>
    <lineage>
        <taxon>Eukaryota</taxon>
        <taxon>Fungi</taxon>
        <taxon>Dikarya</taxon>
        <taxon>Basidiomycota</taxon>
        <taxon>Agaricomycotina</taxon>
        <taxon>Agaricomycetes</taxon>
        <taxon>Agaricomycetidae</taxon>
        <taxon>Agaricales</taxon>
        <taxon>Marasmiineae</taxon>
        <taxon>Mycenaceae</taxon>
        <taxon>Mycena</taxon>
    </lineage>
</organism>
<dbReference type="InterPro" id="IPR014782">
    <property type="entry name" value="Peptidase_M1_dom"/>
</dbReference>
<dbReference type="FunFam" id="1.10.390.10:FF:000003">
    <property type="entry name" value="Leukotriene A(4) hydrolase"/>
    <property type="match status" value="1"/>
</dbReference>
<reference evidence="13" key="1">
    <citation type="submission" date="2020-05" db="EMBL/GenBank/DDBJ databases">
        <title>Mycena genomes resolve the evolution of fungal bioluminescence.</title>
        <authorList>
            <person name="Tsai I.J."/>
        </authorList>
    </citation>
    <scope>NUCLEOTIDE SEQUENCE</scope>
    <source>
        <strain evidence="13">110903Hualien_Pintung</strain>
    </source>
</reference>
<sequence length="617" mass="68921">MDPASQANYDKIVSSAVDFDWDVDFKAQTLAGTAMHHLTVLEDGVSEAIFDTGDLSVTGAKVDGAEASFELKPKHPVMGSALHVSLPAGLKKGTSVKLSVVYSTTKDCTALQWLEKEQTQGKRFPYLFSQCQPIHARSLAPLQDSPSAKITYTATLVLPHAGKEIGKDVVEYKYEQTVPIPSYILAIAAGNVVYRSFPAIEGADWRTGIWAEPELIEAAYWEFCEDTAKFLAAEEKLVVPYKFKVYDLLVLPPSFPYGGMENACLSFLTPSLLTGDRTLVDVVVHELTHSYFGNGVTQAHAEHFWLNEGWTVYIERLMQKTLHDSEAARGFSFIIGAKGLTDDLKRYSNKPEYQRLVIKYAKGEDPDDAYSQVPYEKGANLILHIERTIGGLDVFLPYVKDYVNTFIGKAVTTEQWKEHLYGYYQKNAPDVVKLLDTINWQAWFYGEGIELPVKMEYDTTLAQAAYALADRWDAARDSTDLSTFTPADLDGFNANQIIVFLERLQDRPALPFSHLTALGTTYKLDSTPNSEVRLRFYELALSPPTSEAAKHYVDPASKWVVGADGTGVIKGRMKFCRPVFREMVKVDRKLALQTWDANKTGFHPIAQRLIEKDLGLA</sequence>
<dbReference type="InterPro" id="IPR016024">
    <property type="entry name" value="ARM-type_fold"/>
</dbReference>
<dbReference type="CDD" id="cd09599">
    <property type="entry name" value="M1_LTA4H"/>
    <property type="match status" value="1"/>
</dbReference>
<dbReference type="InterPro" id="IPR045357">
    <property type="entry name" value="Aminopeptidase_N-like_N"/>
</dbReference>
<dbReference type="GO" id="GO:0008270">
    <property type="term" value="F:zinc ion binding"/>
    <property type="evidence" value="ECO:0007669"/>
    <property type="project" value="InterPro"/>
</dbReference>
<feature type="binding site" evidence="11">
    <location>
        <position position="289"/>
    </location>
    <ligand>
        <name>Zn(2+)</name>
        <dbReference type="ChEBI" id="CHEBI:29105"/>
        <note>catalytic</note>
    </ligand>
</feature>
<dbReference type="Gene3D" id="1.25.40.320">
    <property type="entry name" value="Peptidase M1, leukotriene A4 hydrolase/aminopeptidase C-terminal domain"/>
    <property type="match status" value="1"/>
</dbReference>
<evidence type="ECO:0000313" key="14">
    <source>
        <dbReference type="Proteomes" id="UP000613580"/>
    </source>
</evidence>
<keyword evidence="4" id="KW-0645">Protease</keyword>
<dbReference type="OrthoDB" id="79562at2759"/>
<dbReference type="GO" id="GO:0004301">
    <property type="term" value="F:epoxide hydrolase activity"/>
    <property type="evidence" value="ECO:0007669"/>
    <property type="project" value="TreeGrafter"/>
</dbReference>
<feature type="binding site" evidence="11">
    <location>
        <position position="285"/>
    </location>
    <ligand>
        <name>Zn(2+)</name>
        <dbReference type="ChEBI" id="CHEBI:29105"/>
        <note>catalytic</note>
    </ligand>
</feature>
<comment type="subcellular location">
    <subcellularLocation>
        <location evidence="1">Cytoplasm</location>
    </subcellularLocation>
</comment>
<dbReference type="InterPro" id="IPR027268">
    <property type="entry name" value="Peptidase_M4/M1_CTD_sf"/>
</dbReference>
<dbReference type="GO" id="GO:0008237">
    <property type="term" value="F:metallopeptidase activity"/>
    <property type="evidence" value="ECO:0007669"/>
    <property type="project" value="UniProtKB-KW"/>
</dbReference>
<evidence type="ECO:0000256" key="9">
    <source>
        <dbReference type="PIRSR" id="PIRSR634015-1"/>
    </source>
</evidence>
<dbReference type="PRINTS" id="PR00756">
    <property type="entry name" value="ALADIPTASE"/>
</dbReference>
<gene>
    <name evidence="13" type="ORF">HMN09_00170600</name>
</gene>
<dbReference type="InterPro" id="IPR015211">
    <property type="entry name" value="Peptidase_M1_C"/>
</dbReference>
<dbReference type="PANTHER" id="PTHR45726">
    <property type="entry name" value="LEUKOTRIENE A-4 HYDROLASE"/>
    <property type="match status" value="1"/>
</dbReference>
<dbReference type="InterPro" id="IPR034015">
    <property type="entry name" value="M1_LTA4H"/>
</dbReference>
<evidence type="ECO:0000256" key="4">
    <source>
        <dbReference type="ARBA" id="ARBA00022670"/>
    </source>
</evidence>
<feature type="binding site" evidence="11">
    <location>
        <position position="308"/>
    </location>
    <ligand>
        <name>Zn(2+)</name>
        <dbReference type="ChEBI" id="CHEBI:29105"/>
        <note>catalytic</note>
    </ligand>
</feature>
<evidence type="ECO:0000256" key="6">
    <source>
        <dbReference type="ARBA" id="ARBA00022801"/>
    </source>
</evidence>
<dbReference type="Gene3D" id="2.60.40.1730">
    <property type="entry name" value="tricorn interacting facor f3 domain"/>
    <property type="match status" value="1"/>
</dbReference>
<keyword evidence="3" id="KW-0963">Cytoplasm</keyword>
<dbReference type="InterPro" id="IPR042097">
    <property type="entry name" value="Aminopeptidase_N-like_N_sf"/>
</dbReference>
<dbReference type="SUPFAM" id="SSF55486">
    <property type="entry name" value="Metalloproteases ('zincins'), catalytic domain"/>
    <property type="match status" value="1"/>
</dbReference>
<proteinExistence type="inferred from homology"/>
<keyword evidence="6" id="KW-0378">Hydrolase</keyword>
<comment type="cofactor">
    <cofactor evidence="11">
        <name>Zn(2+)</name>
        <dbReference type="ChEBI" id="CHEBI:29105"/>
    </cofactor>
    <text evidence="11">Binds 1 zinc ion per subunit.</text>
</comment>
<feature type="active site" description="Proton acceptor" evidence="9">
    <location>
        <position position="286"/>
    </location>
</feature>
<dbReference type="Pfam" id="PF17900">
    <property type="entry name" value="Peptidase_M1_N"/>
    <property type="match status" value="1"/>
</dbReference>
<dbReference type="GO" id="GO:0004177">
    <property type="term" value="F:aminopeptidase activity"/>
    <property type="evidence" value="ECO:0007669"/>
    <property type="project" value="TreeGrafter"/>
</dbReference>
<keyword evidence="14" id="KW-1185">Reference proteome</keyword>
<name>A0A8H6TP81_MYCCL</name>
<dbReference type="SUPFAM" id="SSF48371">
    <property type="entry name" value="ARM repeat"/>
    <property type="match status" value="1"/>
</dbReference>
<comment type="similarity">
    <text evidence="2">Belongs to the peptidase M1 family.</text>
</comment>
<dbReference type="InterPro" id="IPR001930">
    <property type="entry name" value="Peptidase_M1"/>
</dbReference>
<dbReference type="FunFam" id="3.30.2010.30:FF:000001">
    <property type="entry name" value="Leukotriene A(4) hydrolase"/>
    <property type="match status" value="1"/>
</dbReference>
<protein>
    <submittedName>
        <fullName evidence="13">Leuk-A4-hydro-C domain-containing protein</fullName>
    </submittedName>
</protein>
<comment type="caution">
    <text evidence="13">The sequence shown here is derived from an EMBL/GenBank/DDBJ whole genome shotgun (WGS) entry which is preliminary data.</text>
</comment>
<feature type="binding site" evidence="10">
    <location>
        <begin position="572"/>
        <end position="574"/>
    </location>
    <ligand>
        <name>a peptide</name>
        <dbReference type="ChEBI" id="CHEBI:60466"/>
    </ligand>
</feature>
<dbReference type="Pfam" id="PF09127">
    <property type="entry name" value="Leuk-A4-hydro_C"/>
    <property type="match status" value="1"/>
</dbReference>
<dbReference type="InterPro" id="IPR049980">
    <property type="entry name" value="LTA4H_cat"/>
</dbReference>
<keyword evidence="7 11" id="KW-0862">Zinc</keyword>
<evidence type="ECO:0000256" key="10">
    <source>
        <dbReference type="PIRSR" id="PIRSR634015-2"/>
    </source>
</evidence>
<feature type="active site" description="Proton donor" evidence="9">
    <location>
        <position position="375"/>
    </location>
</feature>
<evidence type="ECO:0000256" key="2">
    <source>
        <dbReference type="ARBA" id="ARBA00010136"/>
    </source>
</evidence>
<dbReference type="PANTHER" id="PTHR45726:SF3">
    <property type="entry name" value="LEUKOTRIENE A-4 HYDROLASE"/>
    <property type="match status" value="1"/>
</dbReference>
<evidence type="ECO:0000256" key="5">
    <source>
        <dbReference type="ARBA" id="ARBA00022723"/>
    </source>
</evidence>
<dbReference type="Gene3D" id="1.10.390.10">
    <property type="entry name" value="Neutral Protease Domain 2"/>
    <property type="match status" value="1"/>
</dbReference>
<dbReference type="InterPro" id="IPR038502">
    <property type="entry name" value="M1_LTA-4_hydro/amino_C_sf"/>
</dbReference>
<evidence type="ECO:0000256" key="11">
    <source>
        <dbReference type="PIRSR" id="PIRSR634015-3"/>
    </source>
</evidence>
<accession>A0A8H6TP81</accession>
<dbReference type="GO" id="GO:0006508">
    <property type="term" value="P:proteolysis"/>
    <property type="evidence" value="ECO:0007669"/>
    <property type="project" value="UniProtKB-KW"/>
</dbReference>
<dbReference type="Proteomes" id="UP000613580">
    <property type="component" value="Unassembled WGS sequence"/>
</dbReference>
<dbReference type="EMBL" id="JACAZE010000002">
    <property type="protein sequence ID" value="KAF7320841.1"/>
    <property type="molecule type" value="Genomic_DNA"/>
</dbReference>
<dbReference type="AlphaFoldDB" id="A0A8H6TP81"/>
<evidence type="ECO:0000256" key="1">
    <source>
        <dbReference type="ARBA" id="ARBA00004496"/>
    </source>
</evidence>
<feature type="domain" description="Peptidase M1 leukotriene A4 hydrolase/aminopeptidase C-terminal" evidence="12">
    <location>
        <begin position="460"/>
        <end position="614"/>
    </location>
</feature>
<dbReference type="GO" id="GO:0005829">
    <property type="term" value="C:cytosol"/>
    <property type="evidence" value="ECO:0007669"/>
    <property type="project" value="TreeGrafter"/>
</dbReference>
<evidence type="ECO:0000256" key="8">
    <source>
        <dbReference type="ARBA" id="ARBA00023049"/>
    </source>
</evidence>
<keyword evidence="8" id="KW-0482">Metalloprotease</keyword>